<evidence type="ECO:0000313" key="2">
    <source>
        <dbReference type="Proteomes" id="UP000236509"/>
    </source>
</evidence>
<dbReference type="Proteomes" id="UP000236509">
    <property type="component" value="Unassembled WGS sequence"/>
</dbReference>
<gene>
    <name evidence="1" type="ORF">BN1326_40029</name>
</gene>
<name>A0A7U7JSR1_9STAP</name>
<comment type="caution">
    <text evidence="1">The sequence shown here is derived from an EMBL/GenBank/DDBJ whole genome shotgun (WGS) entry which is preliminary data.</text>
</comment>
<organism evidence="1 2">
    <name type="scientific">Staphylococcus argenteus</name>
    <dbReference type="NCBI Taxonomy" id="985002"/>
    <lineage>
        <taxon>Bacteria</taxon>
        <taxon>Bacillati</taxon>
        <taxon>Bacillota</taxon>
        <taxon>Bacilli</taxon>
        <taxon>Bacillales</taxon>
        <taxon>Staphylococcaceae</taxon>
        <taxon>Staphylococcus</taxon>
    </lineage>
</organism>
<proteinExistence type="predicted"/>
<reference evidence="1 2" key="1">
    <citation type="submission" date="2015-04" db="EMBL/GenBank/DDBJ databases">
        <authorList>
            <person name="Cao L."/>
            <person name="Gao C.H."/>
        </authorList>
    </citation>
    <scope>NUCLEOTIDE SEQUENCE [LARGE SCALE GENOMIC DNA]</scope>
    <source>
        <strain evidence="1 2">SH3</strain>
    </source>
</reference>
<keyword evidence="2" id="KW-1185">Reference proteome</keyword>
<dbReference type="EMBL" id="CVOU01000016">
    <property type="protein sequence ID" value="CRI22454.1"/>
    <property type="molecule type" value="Genomic_DNA"/>
</dbReference>
<accession>A0A7U7JSR1</accession>
<evidence type="ECO:0000313" key="1">
    <source>
        <dbReference type="EMBL" id="CRI22454.1"/>
    </source>
</evidence>
<protein>
    <submittedName>
        <fullName evidence="1">Uncharacterized protein</fullName>
    </submittedName>
</protein>
<sequence>MTRVRQTLIRQKNNSKMNKKYTSIDIVKKLKQGYNKEKSNQIGRIYLAYVNRSWK</sequence>
<dbReference type="AlphaFoldDB" id="A0A7U7JSR1"/>